<evidence type="ECO:0000256" key="1">
    <source>
        <dbReference type="ARBA" id="ARBA00023015"/>
    </source>
</evidence>
<dbReference type="Proteomes" id="UP000004757">
    <property type="component" value="Unassembled WGS sequence"/>
</dbReference>
<sequence length="200" mass="23482">MDLIRTKKVPTNKIMPSEHALMLRFDCSRSIVVSAYHRLEALGAVYSITKRGHFVAENFHNLIKPISYIIGAQKHNGVLKETENRQWLYDRNIVFEEDVYYEKTYDKDEKEIGFAQCFILKKYFDLGFDINKSLIDQLISKNGVNNTVYELKYETVNMYGCEKLVVIYLFGYDLESISFAARYVIHPDHFNIKHQEFSLV</sequence>
<dbReference type="EMBL" id="ADNC01000027">
    <property type="protein sequence ID" value="EFF41251.1"/>
    <property type="molecule type" value="Genomic_DNA"/>
</dbReference>
<dbReference type="SUPFAM" id="SSF46785">
    <property type="entry name" value="Winged helix' DNA-binding domain"/>
    <property type="match status" value="1"/>
</dbReference>
<comment type="caution">
    <text evidence="5">The sequence shown here is derived from an EMBL/GenBank/DDBJ whole genome shotgun (WGS) entry which is preliminary data.</text>
</comment>
<gene>
    <name evidence="5" type="ORF">MALL_0394</name>
</gene>
<protein>
    <recommendedName>
        <fullName evidence="4">HTH gntR-type domain-containing protein</fullName>
    </recommendedName>
</protein>
<dbReference type="AlphaFoldDB" id="D4XWN4"/>
<accession>D4XWN4</accession>
<dbReference type="eggNOG" id="ENOG5031YF7">
    <property type="taxonomic scope" value="Bacteria"/>
</dbReference>
<evidence type="ECO:0000313" key="5">
    <source>
        <dbReference type="EMBL" id="EFF41251.1"/>
    </source>
</evidence>
<proteinExistence type="predicted"/>
<dbReference type="Gene3D" id="1.10.10.10">
    <property type="entry name" value="Winged helix-like DNA-binding domain superfamily/Winged helix DNA-binding domain"/>
    <property type="match status" value="1"/>
</dbReference>
<dbReference type="Pfam" id="PF00392">
    <property type="entry name" value="GntR"/>
    <property type="match status" value="1"/>
</dbReference>
<dbReference type="InterPro" id="IPR036388">
    <property type="entry name" value="WH-like_DNA-bd_sf"/>
</dbReference>
<dbReference type="GO" id="GO:0003677">
    <property type="term" value="F:DNA binding"/>
    <property type="evidence" value="ECO:0007669"/>
    <property type="project" value="UniProtKB-KW"/>
</dbReference>
<evidence type="ECO:0000256" key="2">
    <source>
        <dbReference type="ARBA" id="ARBA00023125"/>
    </source>
</evidence>
<name>D4XWN4_9BACT</name>
<organism evidence="5 6">
    <name type="scientific">Mycoplasmopsis alligatoris A21JP2</name>
    <dbReference type="NCBI Taxonomy" id="747682"/>
    <lineage>
        <taxon>Bacteria</taxon>
        <taxon>Bacillati</taxon>
        <taxon>Mycoplasmatota</taxon>
        <taxon>Mycoplasmoidales</taxon>
        <taxon>Metamycoplasmataceae</taxon>
        <taxon>Mycoplasmopsis</taxon>
    </lineage>
</organism>
<feature type="domain" description="HTH gntR-type" evidence="4">
    <location>
        <begin position="3"/>
        <end position="55"/>
    </location>
</feature>
<reference evidence="5 6" key="1">
    <citation type="submission" date="2010-03" db="EMBL/GenBank/DDBJ databases">
        <authorList>
            <person name="Glass J.I."/>
            <person name="Benders G.A."/>
            <person name="Durkin A.S."/>
            <person name="Farmerie W.G."/>
            <person name="Hlavinka K."/>
            <person name="Hostetler J."/>
            <person name="Jackson J."/>
            <person name="May M.A."/>
            <person name="Miller R.H."/>
            <person name="Paralanov V."/>
            <person name="Radune D."/>
            <person name="Szczypinski B."/>
            <person name="Brown D.R."/>
        </authorList>
    </citation>
    <scope>NUCLEOTIDE SEQUENCE [LARGE SCALE GENOMIC DNA]</scope>
    <source>
        <strain evidence="5 6">A21JP2</strain>
    </source>
</reference>
<evidence type="ECO:0000256" key="3">
    <source>
        <dbReference type="ARBA" id="ARBA00023163"/>
    </source>
</evidence>
<evidence type="ECO:0000259" key="4">
    <source>
        <dbReference type="Pfam" id="PF00392"/>
    </source>
</evidence>
<dbReference type="GO" id="GO:0003700">
    <property type="term" value="F:DNA-binding transcription factor activity"/>
    <property type="evidence" value="ECO:0007669"/>
    <property type="project" value="InterPro"/>
</dbReference>
<dbReference type="InterPro" id="IPR036390">
    <property type="entry name" value="WH_DNA-bd_sf"/>
</dbReference>
<dbReference type="InterPro" id="IPR000524">
    <property type="entry name" value="Tscrpt_reg_HTH_GntR"/>
</dbReference>
<keyword evidence="6" id="KW-1185">Reference proteome</keyword>
<keyword evidence="3" id="KW-0804">Transcription</keyword>
<evidence type="ECO:0000313" key="6">
    <source>
        <dbReference type="Proteomes" id="UP000004757"/>
    </source>
</evidence>
<keyword evidence="1" id="KW-0805">Transcription regulation</keyword>
<keyword evidence="2" id="KW-0238">DNA-binding</keyword>
<dbReference type="STRING" id="747682.MALL_0394"/>